<name>A0A645EBS6_9ZZZZ</name>
<feature type="region of interest" description="Disordered" evidence="1">
    <location>
        <begin position="120"/>
        <end position="174"/>
    </location>
</feature>
<dbReference type="AlphaFoldDB" id="A0A645EBS6"/>
<feature type="region of interest" description="Disordered" evidence="1">
    <location>
        <begin position="59"/>
        <end position="106"/>
    </location>
</feature>
<evidence type="ECO:0000256" key="1">
    <source>
        <dbReference type="SAM" id="MobiDB-lite"/>
    </source>
</evidence>
<sequence length="174" mass="18467">MRVGGNGDAAQPIADDLTVGSAQRDIDQRVGRFRVDDQQVGIRATGHLHVLIVQWGPAGAPPQLSVAAQQRSSGDPGLLDGRADDHRLGSSGQLQPPGLGGRAGFTDRAQLDVAFEAGRQQGAFGAIGGRADPADRGDQRDRLRQRRRFGRDGPQSECGTQAEQRGRDHPQPPA</sequence>
<reference evidence="2" key="1">
    <citation type="submission" date="2019-08" db="EMBL/GenBank/DDBJ databases">
        <authorList>
            <person name="Kucharzyk K."/>
            <person name="Murdoch R.W."/>
            <person name="Higgins S."/>
            <person name="Loffler F."/>
        </authorList>
    </citation>
    <scope>NUCLEOTIDE SEQUENCE</scope>
</reference>
<dbReference type="EMBL" id="VSSQ01044917">
    <property type="protein sequence ID" value="MPM98781.1"/>
    <property type="molecule type" value="Genomic_DNA"/>
</dbReference>
<gene>
    <name evidence="2" type="ORF">SDC9_145971</name>
</gene>
<accession>A0A645EBS6</accession>
<evidence type="ECO:0000313" key="2">
    <source>
        <dbReference type="EMBL" id="MPM98781.1"/>
    </source>
</evidence>
<feature type="compositionally biased region" description="Basic and acidic residues" evidence="1">
    <location>
        <begin position="164"/>
        <end position="174"/>
    </location>
</feature>
<protein>
    <submittedName>
        <fullName evidence="2">Uncharacterized protein</fullName>
    </submittedName>
</protein>
<feature type="compositionally biased region" description="Basic and acidic residues" evidence="1">
    <location>
        <begin position="132"/>
        <end position="142"/>
    </location>
</feature>
<organism evidence="2">
    <name type="scientific">bioreactor metagenome</name>
    <dbReference type="NCBI Taxonomy" id="1076179"/>
    <lineage>
        <taxon>unclassified sequences</taxon>
        <taxon>metagenomes</taxon>
        <taxon>ecological metagenomes</taxon>
    </lineage>
</organism>
<comment type="caution">
    <text evidence="2">The sequence shown here is derived from an EMBL/GenBank/DDBJ whole genome shotgun (WGS) entry which is preliminary data.</text>
</comment>
<proteinExistence type="predicted"/>